<dbReference type="Proteomes" id="UP000244893">
    <property type="component" value="Unassembled WGS sequence"/>
</dbReference>
<reference evidence="7 8" key="1">
    <citation type="submission" date="2018-05" db="EMBL/GenBank/DDBJ databases">
        <title>Amnibacterium sp. M8JJ-5, whole genome shotgun sequence.</title>
        <authorList>
            <person name="Tuo L."/>
        </authorList>
    </citation>
    <scope>NUCLEOTIDE SEQUENCE [LARGE SCALE GENOMIC DNA]</scope>
    <source>
        <strain evidence="7 8">M8JJ-5</strain>
    </source>
</reference>
<proteinExistence type="inferred from homology"/>
<comment type="similarity">
    <text evidence="2">Belongs to the metallo-beta-lactamase superfamily.</text>
</comment>
<dbReference type="RefSeq" id="WP_116756415.1">
    <property type="nucleotide sequence ID" value="NZ_JBHUEX010000001.1"/>
</dbReference>
<evidence type="ECO:0000256" key="1">
    <source>
        <dbReference type="ARBA" id="ARBA00001947"/>
    </source>
</evidence>
<evidence type="ECO:0000313" key="8">
    <source>
        <dbReference type="Proteomes" id="UP000244893"/>
    </source>
</evidence>
<gene>
    <name evidence="7" type="ORF">DDQ50_09005</name>
</gene>
<evidence type="ECO:0000259" key="6">
    <source>
        <dbReference type="SMART" id="SM00849"/>
    </source>
</evidence>
<feature type="domain" description="Metallo-beta-lactamase" evidence="6">
    <location>
        <begin position="39"/>
        <end position="241"/>
    </location>
</feature>
<protein>
    <submittedName>
        <fullName evidence="7">N-acyl homoserine lactonase family protein</fullName>
    </submittedName>
</protein>
<dbReference type="Pfam" id="PF00753">
    <property type="entry name" value="Lactamase_B"/>
    <property type="match status" value="1"/>
</dbReference>
<keyword evidence="4" id="KW-0378">Hydrolase</keyword>
<dbReference type="InterPro" id="IPR051013">
    <property type="entry name" value="MBL_superfamily_lactonases"/>
</dbReference>
<dbReference type="SUPFAM" id="SSF56281">
    <property type="entry name" value="Metallo-hydrolase/oxidoreductase"/>
    <property type="match status" value="1"/>
</dbReference>
<dbReference type="CDD" id="cd07729">
    <property type="entry name" value="AHL_lactonase_MBL-fold"/>
    <property type="match status" value="1"/>
</dbReference>
<evidence type="ECO:0000256" key="3">
    <source>
        <dbReference type="ARBA" id="ARBA00022723"/>
    </source>
</evidence>
<dbReference type="PANTHER" id="PTHR42978">
    <property type="entry name" value="QUORUM-QUENCHING LACTONASE YTNP-RELATED-RELATED"/>
    <property type="match status" value="1"/>
</dbReference>
<keyword evidence="3" id="KW-0479">Metal-binding</keyword>
<comment type="cofactor">
    <cofactor evidence="1">
        <name>Zn(2+)</name>
        <dbReference type="ChEBI" id="CHEBI:29105"/>
    </cofactor>
</comment>
<dbReference type="AlphaFoldDB" id="A0A2V1HNC2"/>
<dbReference type="InterPro" id="IPR001279">
    <property type="entry name" value="Metallo-B-lactamas"/>
</dbReference>
<dbReference type="GO" id="GO:0046872">
    <property type="term" value="F:metal ion binding"/>
    <property type="evidence" value="ECO:0007669"/>
    <property type="project" value="UniProtKB-KW"/>
</dbReference>
<evidence type="ECO:0000256" key="4">
    <source>
        <dbReference type="ARBA" id="ARBA00022801"/>
    </source>
</evidence>
<keyword evidence="8" id="KW-1185">Reference proteome</keyword>
<name>A0A2V1HNC2_9MICO</name>
<dbReference type="SMART" id="SM00849">
    <property type="entry name" value="Lactamase_B"/>
    <property type="match status" value="1"/>
</dbReference>
<dbReference type="EMBL" id="QEOP01000002">
    <property type="protein sequence ID" value="PVZ93901.1"/>
    <property type="molecule type" value="Genomic_DNA"/>
</dbReference>
<organism evidence="7 8">
    <name type="scientific">Amnibacterium flavum</name>
    <dbReference type="NCBI Taxonomy" id="2173173"/>
    <lineage>
        <taxon>Bacteria</taxon>
        <taxon>Bacillati</taxon>
        <taxon>Actinomycetota</taxon>
        <taxon>Actinomycetes</taxon>
        <taxon>Micrococcales</taxon>
        <taxon>Microbacteriaceae</taxon>
        <taxon>Amnibacterium</taxon>
    </lineage>
</organism>
<dbReference type="PANTHER" id="PTHR42978:SF7">
    <property type="entry name" value="METALLO-HYDROLASE RV2300C-RELATED"/>
    <property type="match status" value="1"/>
</dbReference>
<dbReference type="GO" id="GO:0016787">
    <property type="term" value="F:hydrolase activity"/>
    <property type="evidence" value="ECO:0007669"/>
    <property type="project" value="UniProtKB-KW"/>
</dbReference>
<dbReference type="InterPro" id="IPR036866">
    <property type="entry name" value="RibonucZ/Hydroxyglut_hydro"/>
</dbReference>
<evidence type="ECO:0000256" key="2">
    <source>
        <dbReference type="ARBA" id="ARBA00007749"/>
    </source>
</evidence>
<evidence type="ECO:0000313" key="7">
    <source>
        <dbReference type="EMBL" id="PVZ93901.1"/>
    </source>
</evidence>
<dbReference type="OrthoDB" id="3196337at2"/>
<keyword evidence="5" id="KW-0862">Zinc</keyword>
<comment type="caution">
    <text evidence="7">The sequence shown here is derived from an EMBL/GenBank/DDBJ whole genome shotgun (WGS) entry which is preliminary data.</text>
</comment>
<dbReference type="Gene3D" id="3.60.15.10">
    <property type="entry name" value="Ribonuclease Z/Hydroxyacylglutathione hydrolase-like"/>
    <property type="match status" value="1"/>
</dbReference>
<accession>A0A2V1HNC2</accession>
<sequence>MTAPYVVTIAKYGTRSTLRSDVYLNHHLYHEADGPIDMDYFFWVIRNDETTIVVDTGYSRQGGEARKRTTLMSPPELFAALGVDPATSPDIILTHAHYDHMGNLDHFPSSTIYMSRVEYEFWTGANAKQVLFHHSIEDSEMDGLAAAFAEGRVRFLDESPEIAPGIEVIEIGGHTPGQAIVKVDTAVGVVLLASDSAHYYEEYEADMPFMAVADLVRMYDGFALVREMVASGEVQHVVSGHDPSTLDRFTRVDGELHALVATVGEVR</sequence>
<evidence type="ECO:0000256" key="5">
    <source>
        <dbReference type="ARBA" id="ARBA00022833"/>
    </source>
</evidence>